<evidence type="ECO:0000256" key="1">
    <source>
        <dbReference type="ARBA" id="ARBA00022475"/>
    </source>
</evidence>
<comment type="caution">
    <text evidence="10">Lacks conserved residue(s) required for the propagation of feature annotation.</text>
</comment>
<gene>
    <name evidence="10" type="primary">lpxH</name>
    <name evidence="12" type="ORF">F3K02_09320</name>
</gene>
<keyword evidence="7 10" id="KW-0443">Lipid metabolism</keyword>
<evidence type="ECO:0000256" key="3">
    <source>
        <dbReference type="ARBA" id="ARBA00022519"/>
    </source>
</evidence>
<evidence type="ECO:0000259" key="11">
    <source>
        <dbReference type="Pfam" id="PF00149"/>
    </source>
</evidence>
<feature type="binding site" evidence="10">
    <location>
        <position position="185"/>
    </location>
    <ligand>
        <name>substrate</name>
    </ligand>
</feature>
<feature type="binding site" evidence="10">
    <location>
        <position position="139"/>
    </location>
    <ligand>
        <name>Mn(2+)</name>
        <dbReference type="ChEBI" id="CHEBI:29035"/>
        <label>2</label>
    </ligand>
</feature>
<comment type="pathway">
    <text evidence="10">Glycolipid biosynthesis; lipid IV(A) biosynthesis; lipid IV(A) from (3R)-3-hydroxytetradecanoyl-[acyl-carrier-protein] and UDP-N-acetyl-alpha-D-glucosamine: step 4/6.</text>
</comment>
<comment type="function">
    <text evidence="10">Hydrolyzes the pyrophosphate bond of UDP-2,3-diacylglucosamine to yield 2,3-diacylglucosamine 1-phosphate (lipid X) and UMP by catalyzing the attack of water at the alpha-P atom. Involved in the biosynthesis of lipid A, a phosphorylated glycolipid that anchors the lipopolysaccharide to the outer membrane of the cell.</text>
</comment>
<evidence type="ECO:0000256" key="8">
    <source>
        <dbReference type="ARBA" id="ARBA00023136"/>
    </source>
</evidence>
<feature type="binding site" evidence="10">
    <location>
        <position position="223"/>
    </location>
    <ligand>
        <name>Mn(2+)</name>
        <dbReference type="ChEBI" id="CHEBI:29035"/>
        <label>2</label>
    </ligand>
</feature>
<keyword evidence="2 10" id="KW-0444">Lipid biosynthesis</keyword>
<keyword evidence="1 10" id="KW-1003">Cell membrane</keyword>
<dbReference type="InterPro" id="IPR029052">
    <property type="entry name" value="Metallo-depent_PP-like"/>
</dbReference>
<dbReference type="PANTHER" id="PTHR34990">
    <property type="entry name" value="UDP-2,3-DIACYLGLUCOSAMINE HYDROLASE-RELATED"/>
    <property type="match status" value="1"/>
</dbReference>
<dbReference type="GO" id="GO:0005737">
    <property type="term" value="C:cytoplasm"/>
    <property type="evidence" value="ECO:0007669"/>
    <property type="project" value="InterPro"/>
</dbReference>
<keyword evidence="13" id="KW-1185">Reference proteome</keyword>
<comment type="caution">
    <text evidence="12">The sequence shown here is derived from an EMBL/GenBank/DDBJ whole genome shotgun (WGS) entry which is preliminary data.</text>
</comment>
<keyword evidence="9 10" id="KW-0464">Manganese</keyword>
<feature type="binding site" evidence="10">
    <location>
        <position position="189"/>
    </location>
    <ligand>
        <name>substrate</name>
    </ligand>
</feature>
<name>A0A7Y8GWH5_9BURK</name>
<feature type="binding site" evidence="10">
    <location>
        <position position="104"/>
    </location>
    <ligand>
        <name>Mn(2+)</name>
        <dbReference type="ChEBI" id="CHEBI:29035"/>
        <label>2</label>
    </ligand>
</feature>
<feature type="binding site" evidence="10">
    <location>
        <position position="225"/>
    </location>
    <ligand>
        <name>Mn(2+)</name>
        <dbReference type="ChEBI" id="CHEBI:29035"/>
        <label>1</label>
    </ligand>
</feature>
<dbReference type="HAMAP" id="MF_00575">
    <property type="entry name" value="LpxH"/>
    <property type="match status" value="1"/>
</dbReference>
<evidence type="ECO:0000256" key="5">
    <source>
        <dbReference type="ARBA" id="ARBA00022723"/>
    </source>
</evidence>
<proteinExistence type="inferred from homology"/>
<evidence type="ECO:0000256" key="6">
    <source>
        <dbReference type="ARBA" id="ARBA00022801"/>
    </source>
</evidence>
<keyword evidence="4 10" id="KW-0441">Lipid A biosynthesis</keyword>
<dbReference type="Proteomes" id="UP000545507">
    <property type="component" value="Unassembled WGS sequence"/>
</dbReference>
<dbReference type="UniPathway" id="UPA00359">
    <property type="reaction ID" value="UER00480"/>
</dbReference>
<dbReference type="CDD" id="cd07398">
    <property type="entry name" value="MPP_YbbF-LpxH"/>
    <property type="match status" value="1"/>
</dbReference>
<dbReference type="EMBL" id="VYGV01000006">
    <property type="protein sequence ID" value="NWF45444.1"/>
    <property type="molecule type" value="Genomic_DNA"/>
</dbReference>
<protein>
    <recommendedName>
        <fullName evidence="10">UDP-2,3-diacylglucosamine hydrolase</fullName>
        <ecNumber evidence="10">3.6.1.54</ecNumber>
    </recommendedName>
    <alternativeName>
        <fullName evidence="10">UDP-2,3-diacylglucosamine diphosphatase</fullName>
    </alternativeName>
</protein>
<reference evidence="12 13" key="1">
    <citation type="submission" date="2019-09" db="EMBL/GenBank/DDBJ databases">
        <title>Hydrogenophaga aromatica sp. nov., isolated from a para-xylene-degrading enrichment culture.</title>
        <authorList>
            <person name="Tancsics A."/>
            <person name="Banerjee S."/>
        </authorList>
    </citation>
    <scope>NUCLEOTIDE SEQUENCE [LARGE SCALE GENOMIC DNA]</scope>
    <source>
        <strain evidence="12 13">D2P1</strain>
    </source>
</reference>
<comment type="subcellular location">
    <subcellularLocation>
        <location evidence="10">Cell inner membrane</location>
        <topology evidence="10">Peripheral membrane protein</topology>
        <orientation evidence="10">Cytoplasmic side</orientation>
    </subcellularLocation>
</comment>
<keyword evidence="5 10" id="KW-0479">Metal-binding</keyword>
<accession>A0A7Y8GWH5</accession>
<comment type="similarity">
    <text evidence="10">Belongs to the LpxH family.</text>
</comment>
<keyword evidence="8 10" id="KW-0472">Membrane</keyword>
<dbReference type="EC" id="3.6.1.54" evidence="10"/>
<dbReference type="InterPro" id="IPR043461">
    <property type="entry name" value="LpxH-like"/>
</dbReference>
<feature type="binding site" evidence="10">
    <location>
        <position position="60"/>
    </location>
    <ligand>
        <name>Mn(2+)</name>
        <dbReference type="ChEBI" id="CHEBI:29035"/>
        <label>1</label>
    </ligand>
</feature>
<evidence type="ECO:0000313" key="13">
    <source>
        <dbReference type="Proteomes" id="UP000545507"/>
    </source>
</evidence>
<dbReference type="InterPro" id="IPR010138">
    <property type="entry name" value="UDP-diacylglucosamine_Hdrlase"/>
</dbReference>
<feature type="binding site" evidence="10">
    <location>
        <begin position="104"/>
        <end position="105"/>
    </location>
    <ligand>
        <name>substrate</name>
    </ligand>
</feature>
<dbReference type="InterPro" id="IPR004843">
    <property type="entry name" value="Calcineurin-like_PHP"/>
</dbReference>
<feature type="binding site" evidence="10">
    <location>
        <position position="28"/>
    </location>
    <ligand>
        <name>Mn(2+)</name>
        <dbReference type="ChEBI" id="CHEBI:29035"/>
        <label>1</label>
    </ligand>
</feature>
<keyword evidence="6 10" id="KW-0378">Hydrolase</keyword>
<dbReference type="SUPFAM" id="SSF56300">
    <property type="entry name" value="Metallo-dependent phosphatases"/>
    <property type="match status" value="1"/>
</dbReference>
<evidence type="ECO:0000256" key="9">
    <source>
        <dbReference type="ARBA" id="ARBA00023211"/>
    </source>
</evidence>
<evidence type="ECO:0000256" key="10">
    <source>
        <dbReference type="HAMAP-Rule" id="MF_00575"/>
    </source>
</evidence>
<feature type="binding site" evidence="10">
    <location>
        <position position="60"/>
    </location>
    <ligand>
        <name>Mn(2+)</name>
        <dbReference type="ChEBI" id="CHEBI:29035"/>
        <label>2</label>
    </ligand>
</feature>
<evidence type="ECO:0000313" key="12">
    <source>
        <dbReference type="EMBL" id="NWF45444.1"/>
    </source>
</evidence>
<feature type="binding site" evidence="10">
    <location>
        <position position="147"/>
    </location>
    <ligand>
        <name>substrate</name>
    </ligand>
</feature>
<feature type="binding site" evidence="10">
    <location>
        <position position="26"/>
    </location>
    <ligand>
        <name>Mn(2+)</name>
        <dbReference type="ChEBI" id="CHEBI:29035"/>
        <label>1</label>
    </ligand>
</feature>
<dbReference type="GO" id="GO:0008758">
    <property type="term" value="F:UDP-2,3-diacylglucosamine hydrolase activity"/>
    <property type="evidence" value="ECO:0007669"/>
    <property type="project" value="UniProtKB-UniRule"/>
</dbReference>
<dbReference type="Gene3D" id="3.60.21.10">
    <property type="match status" value="1"/>
</dbReference>
<dbReference type="PANTHER" id="PTHR34990:SF1">
    <property type="entry name" value="UDP-2,3-DIACYLGLUCOSAMINE HYDROLASE"/>
    <property type="match status" value="1"/>
</dbReference>
<dbReference type="GO" id="GO:0009245">
    <property type="term" value="P:lipid A biosynthetic process"/>
    <property type="evidence" value="ECO:0007669"/>
    <property type="project" value="UniProtKB-UniRule"/>
</dbReference>
<dbReference type="GO" id="GO:0030145">
    <property type="term" value="F:manganese ion binding"/>
    <property type="evidence" value="ECO:0007669"/>
    <property type="project" value="UniProtKB-UniRule"/>
</dbReference>
<dbReference type="NCBIfam" id="NF003743">
    <property type="entry name" value="PRK05340.1"/>
    <property type="match status" value="1"/>
</dbReference>
<evidence type="ECO:0000256" key="4">
    <source>
        <dbReference type="ARBA" id="ARBA00022556"/>
    </source>
</evidence>
<feature type="domain" description="Calcineurin-like phosphoesterase" evidence="11">
    <location>
        <begin position="22"/>
        <end position="227"/>
    </location>
</feature>
<dbReference type="AlphaFoldDB" id="A0A7Y8GWH5"/>
<keyword evidence="3 10" id="KW-0997">Cell inner membrane</keyword>
<comment type="cofactor">
    <cofactor evidence="10">
        <name>Mn(2+)</name>
        <dbReference type="ChEBI" id="CHEBI:29035"/>
    </cofactor>
    <text evidence="10">Binds 2 Mn(2+) ions per subunit in a binuclear metal center.</text>
</comment>
<evidence type="ECO:0000256" key="2">
    <source>
        <dbReference type="ARBA" id="ARBA00022516"/>
    </source>
</evidence>
<evidence type="ECO:0000256" key="7">
    <source>
        <dbReference type="ARBA" id="ARBA00023098"/>
    </source>
</evidence>
<sequence>MPESTPDRFATLRAPAHWQAVDFISDLHLQAAEPATLALWQHYLQHPPAQRADALFILGDLFEVWIGDDVLAPEASDTASFWHTCAQLLREYSRHTMVYFMHGNRDFLLGTRALDACGMQGLDDPTVLEFRGQRWLLSHGDALCLADTDYQQFRAVVRSADWQRDFLAKPLSEREAIARGLREQSEARKRGSAHDPSLWADVDAGAAREWLQVAGSQTLIHGHTHRPDQHDLGQGLRRVVLSDWDPTALPPRADVLRLRAQDGLQRLPLC</sequence>
<dbReference type="RefSeq" id="WP_177135293.1">
    <property type="nucleotide sequence ID" value="NZ_VYGV01000006.1"/>
</dbReference>
<dbReference type="Pfam" id="PF00149">
    <property type="entry name" value="Metallophos"/>
    <property type="match status" value="1"/>
</dbReference>
<dbReference type="NCBIfam" id="TIGR01854">
    <property type="entry name" value="lipid_A_lpxH"/>
    <property type="match status" value="1"/>
</dbReference>
<comment type="catalytic activity">
    <reaction evidence="10">
        <text>UDP-2-N,3-O-bis[(3R)-3-hydroxytetradecanoyl]-alpha-D-glucosamine + H2O = 2-N,3-O-bis[(3R)-3-hydroxytetradecanoyl]-alpha-D-glucosaminyl 1-phosphate + UMP + 2 H(+)</text>
        <dbReference type="Rhea" id="RHEA:25213"/>
        <dbReference type="ChEBI" id="CHEBI:15377"/>
        <dbReference type="ChEBI" id="CHEBI:15378"/>
        <dbReference type="ChEBI" id="CHEBI:57865"/>
        <dbReference type="ChEBI" id="CHEBI:57957"/>
        <dbReference type="ChEBI" id="CHEBI:78847"/>
        <dbReference type="EC" id="3.6.1.54"/>
    </reaction>
</comment>
<dbReference type="GO" id="GO:0019897">
    <property type="term" value="C:extrinsic component of plasma membrane"/>
    <property type="evidence" value="ECO:0007669"/>
    <property type="project" value="UniProtKB-UniRule"/>
</dbReference>
<feature type="binding site" evidence="10">
    <location>
        <position position="223"/>
    </location>
    <ligand>
        <name>substrate</name>
    </ligand>
</feature>
<organism evidence="12 13">
    <name type="scientific">Hydrogenophaga aromaticivorans</name>
    <dbReference type="NCBI Taxonomy" id="2610898"/>
    <lineage>
        <taxon>Bacteria</taxon>
        <taxon>Pseudomonadati</taxon>
        <taxon>Pseudomonadota</taxon>
        <taxon>Betaproteobacteria</taxon>
        <taxon>Burkholderiales</taxon>
        <taxon>Comamonadaceae</taxon>
        <taxon>Hydrogenophaga</taxon>
    </lineage>
</organism>